<protein>
    <submittedName>
        <fullName evidence="2">Uncharacterized protein</fullName>
    </submittedName>
</protein>
<sequence>MYDKTMEIERLQEIISKIRSQTSKKNIEIGLQVNVFEATANLVTVMNNMTWVSHKINPLSDAALAILYQWVSNFSF</sequence>
<accession>A0AC34F4B2</accession>
<evidence type="ECO:0000313" key="2">
    <source>
        <dbReference type="WBParaSite" id="ES5_v2.g11857.t1"/>
    </source>
</evidence>
<dbReference type="WBParaSite" id="ES5_v2.g11857.t1">
    <property type="protein sequence ID" value="ES5_v2.g11857.t1"/>
    <property type="gene ID" value="ES5_v2.g11857"/>
</dbReference>
<name>A0AC34F4B2_9BILA</name>
<proteinExistence type="predicted"/>
<evidence type="ECO:0000313" key="1">
    <source>
        <dbReference type="Proteomes" id="UP000887579"/>
    </source>
</evidence>
<reference evidence="2" key="1">
    <citation type="submission" date="2022-11" db="UniProtKB">
        <authorList>
            <consortium name="WormBaseParasite"/>
        </authorList>
    </citation>
    <scope>IDENTIFICATION</scope>
</reference>
<dbReference type="Proteomes" id="UP000887579">
    <property type="component" value="Unplaced"/>
</dbReference>
<organism evidence="1 2">
    <name type="scientific">Panagrolaimus sp. ES5</name>
    <dbReference type="NCBI Taxonomy" id="591445"/>
    <lineage>
        <taxon>Eukaryota</taxon>
        <taxon>Metazoa</taxon>
        <taxon>Ecdysozoa</taxon>
        <taxon>Nematoda</taxon>
        <taxon>Chromadorea</taxon>
        <taxon>Rhabditida</taxon>
        <taxon>Tylenchina</taxon>
        <taxon>Panagrolaimomorpha</taxon>
        <taxon>Panagrolaimoidea</taxon>
        <taxon>Panagrolaimidae</taxon>
        <taxon>Panagrolaimus</taxon>
    </lineage>
</organism>